<sequence length="84" mass="9992">MIRWYDTCFELMGDGYGDWEELDELQEQGIFGFEDLEGDLHMWAGDDTHPEDVIAYVEQGMEVDTLTAYKIVRERFIAPHKWMR</sequence>
<evidence type="ECO:0000313" key="2">
    <source>
        <dbReference type="Proteomes" id="UP000026985"/>
    </source>
</evidence>
<organism evidence="1 2">
    <name type="scientific">Salmonella phage 9NA</name>
    <dbReference type="NCBI Taxonomy" id="1113547"/>
    <lineage>
        <taxon>Viruses</taxon>
        <taxon>Duplodnaviria</taxon>
        <taxon>Heunggongvirae</taxon>
        <taxon>Uroviricota</taxon>
        <taxon>Caudoviricetes</taxon>
        <taxon>Nonanavirus</taxon>
        <taxon>Nonanavirus nv9NA</taxon>
    </lineage>
</organism>
<dbReference type="KEGG" id="vg:22110941"/>
<reference evidence="1 2" key="1">
    <citation type="submission" date="2014-07" db="EMBL/GenBank/DDBJ databases">
        <title>The genome sequence of Salmonella phage 9NA shows that it represents an unstudied type of tailed phage.</title>
        <authorList>
            <person name="Casjens S.R."/>
            <person name="Leavitt J.C."/>
            <person name="Hatfull G.F."/>
            <person name="Hendrix R.W."/>
        </authorList>
    </citation>
    <scope>NUCLEOTIDE SEQUENCE [LARGE SCALE GENOMIC DNA]</scope>
</reference>
<gene>
    <name evidence="1" type="ORF">9NA_083</name>
</gene>
<dbReference type="Proteomes" id="UP000026985">
    <property type="component" value="Segment"/>
</dbReference>
<keyword evidence="2" id="KW-1185">Reference proteome</keyword>
<proteinExistence type="predicted"/>
<name>A0A060DBH8_9CAUD</name>
<accession>A0A060DBH8</accession>
<evidence type="ECO:0000313" key="1">
    <source>
        <dbReference type="EMBL" id="AIB07086.1"/>
    </source>
</evidence>
<dbReference type="RefSeq" id="YP_009101253.1">
    <property type="nucleotide sequence ID" value="NC_025443.1"/>
</dbReference>
<dbReference type="EMBL" id="KJ802832">
    <property type="protein sequence ID" value="AIB07086.1"/>
    <property type="molecule type" value="Genomic_DNA"/>
</dbReference>
<protein>
    <submittedName>
        <fullName evidence="1">Uncharacterized protein</fullName>
    </submittedName>
</protein>